<keyword evidence="7" id="KW-1185">Reference proteome</keyword>
<dbReference type="InterPro" id="IPR027417">
    <property type="entry name" value="P-loop_NTPase"/>
</dbReference>
<dbReference type="CDD" id="cd18794">
    <property type="entry name" value="SF2_C_RecQ"/>
    <property type="match status" value="1"/>
</dbReference>
<dbReference type="Ensembl" id="ENSPKIT00000035154.1">
    <property type="protein sequence ID" value="ENSPKIP00000011015.1"/>
    <property type="gene ID" value="ENSPKIG00000025497.1"/>
</dbReference>
<dbReference type="GO" id="GO:0005694">
    <property type="term" value="C:chromosome"/>
    <property type="evidence" value="ECO:0007669"/>
    <property type="project" value="TreeGrafter"/>
</dbReference>
<evidence type="ECO:0000256" key="2">
    <source>
        <dbReference type="ARBA" id="ARBA00023235"/>
    </source>
</evidence>
<evidence type="ECO:0000313" key="6">
    <source>
        <dbReference type="Ensembl" id="ENSPKIP00000011015.1"/>
    </source>
</evidence>
<sequence>MEDSYLFARADYHAIFTSLEVWLLLRVLGFETLKTPRPSVLLAFAAALINCVYHVIFTPEGYGKSLCFQFPPVYCGGVSVVISPLIALMEDQCLKLVDPVVTCTSFDRPNIFLGVRRKSGEIFYTRAPVYGLWIFVMICNLDAFSGDYEFDGSAIVYCPSRKEAERVSSELYKLGVLCGVYHAGMGITQRRETQHRFMRDEIQVCIVATVAFGMGINKADIRKVIHYGAPKEMESYYQEIGRAGRDGLPSSSALSEKRVPICTFACHWGCTFKGLPIVSLPVANCMF</sequence>
<evidence type="ECO:0000256" key="3">
    <source>
        <dbReference type="ARBA" id="ARBA00034617"/>
    </source>
</evidence>
<evidence type="ECO:0000256" key="1">
    <source>
        <dbReference type="ARBA" id="ARBA00005446"/>
    </source>
</evidence>
<reference evidence="6" key="1">
    <citation type="submission" date="2025-08" db="UniProtKB">
        <authorList>
            <consortium name="Ensembl"/>
        </authorList>
    </citation>
    <scope>IDENTIFICATION</scope>
</reference>
<dbReference type="GO" id="GO:0005737">
    <property type="term" value="C:cytoplasm"/>
    <property type="evidence" value="ECO:0007669"/>
    <property type="project" value="TreeGrafter"/>
</dbReference>
<dbReference type="PANTHER" id="PTHR13710:SF120">
    <property type="entry name" value="BIFUNCTIONAL 3'-5' EXONUCLEASE_ATP-DEPENDENT HELICASE WRN"/>
    <property type="match status" value="1"/>
</dbReference>
<dbReference type="InterPro" id="IPR001650">
    <property type="entry name" value="Helicase_C-like"/>
</dbReference>
<evidence type="ECO:0000259" key="5">
    <source>
        <dbReference type="PROSITE" id="PS51194"/>
    </source>
</evidence>
<dbReference type="PANTHER" id="PTHR13710">
    <property type="entry name" value="DNA HELICASE RECQ FAMILY MEMBER"/>
    <property type="match status" value="1"/>
</dbReference>
<dbReference type="EC" id="5.6.2.4" evidence="4"/>
<comment type="similarity">
    <text evidence="1">Belongs to the helicase family. RecQ subfamily.</text>
</comment>
<evidence type="ECO:0000256" key="4">
    <source>
        <dbReference type="ARBA" id="ARBA00034808"/>
    </source>
</evidence>
<dbReference type="GeneTree" id="ENSGT00940000159168"/>
<dbReference type="Proteomes" id="UP000261540">
    <property type="component" value="Unplaced"/>
</dbReference>
<feature type="domain" description="Helicase C-terminal" evidence="5">
    <location>
        <begin position="140"/>
        <end position="283"/>
    </location>
</feature>
<dbReference type="GO" id="GO:0005654">
    <property type="term" value="C:nucleoplasm"/>
    <property type="evidence" value="ECO:0007669"/>
    <property type="project" value="TreeGrafter"/>
</dbReference>
<dbReference type="GO" id="GO:0043138">
    <property type="term" value="F:3'-5' DNA helicase activity"/>
    <property type="evidence" value="ECO:0007669"/>
    <property type="project" value="UniProtKB-EC"/>
</dbReference>
<protein>
    <recommendedName>
        <fullName evidence="4">DNA 3'-5' helicase</fullName>
        <ecNumber evidence="4">5.6.2.4</ecNumber>
    </recommendedName>
</protein>
<dbReference type="AlphaFoldDB" id="A0A3B3QZF3"/>
<dbReference type="Pfam" id="PF00271">
    <property type="entry name" value="Helicase_C"/>
    <property type="match status" value="1"/>
</dbReference>
<dbReference type="GO" id="GO:0009378">
    <property type="term" value="F:four-way junction helicase activity"/>
    <property type="evidence" value="ECO:0007669"/>
    <property type="project" value="TreeGrafter"/>
</dbReference>
<name>A0A3B3QZF3_9TELE</name>
<dbReference type="PROSITE" id="PS51194">
    <property type="entry name" value="HELICASE_CTER"/>
    <property type="match status" value="1"/>
</dbReference>
<organism evidence="6 7">
    <name type="scientific">Paramormyrops kingsleyae</name>
    <dbReference type="NCBI Taxonomy" id="1676925"/>
    <lineage>
        <taxon>Eukaryota</taxon>
        <taxon>Metazoa</taxon>
        <taxon>Chordata</taxon>
        <taxon>Craniata</taxon>
        <taxon>Vertebrata</taxon>
        <taxon>Euteleostomi</taxon>
        <taxon>Actinopterygii</taxon>
        <taxon>Neopterygii</taxon>
        <taxon>Teleostei</taxon>
        <taxon>Osteoglossocephala</taxon>
        <taxon>Osteoglossomorpha</taxon>
        <taxon>Osteoglossiformes</taxon>
        <taxon>Mormyridae</taxon>
        <taxon>Paramormyrops</taxon>
    </lineage>
</organism>
<dbReference type="SMART" id="SM00490">
    <property type="entry name" value="HELICc"/>
    <property type="match status" value="1"/>
</dbReference>
<dbReference type="Gene3D" id="3.40.50.300">
    <property type="entry name" value="P-loop containing nucleotide triphosphate hydrolases"/>
    <property type="match status" value="2"/>
</dbReference>
<evidence type="ECO:0000313" key="7">
    <source>
        <dbReference type="Proteomes" id="UP000261540"/>
    </source>
</evidence>
<dbReference type="SUPFAM" id="SSF52540">
    <property type="entry name" value="P-loop containing nucleoside triphosphate hydrolases"/>
    <property type="match status" value="2"/>
</dbReference>
<dbReference type="GO" id="GO:0000723">
    <property type="term" value="P:telomere maintenance"/>
    <property type="evidence" value="ECO:0007669"/>
    <property type="project" value="TreeGrafter"/>
</dbReference>
<comment type="catalytic activity">
    <reaction evidence="3">
        <text>Couples ATP hydrolysis with the unwinding of duplex DNA by translocating in the 3'-5' direction.</text>
        <dbReference type="EC" id="5.6.2.4"/>
    </reaction>
</comment>
<accession>A0A3B3QZF3</accession>
<dbReference type="GO" id="GO:0000724">
    <property type="term" value="P:double-strand break repair via homologous recombination"/>
    <property type="evidence" value="ECO:0007669"/>
    <property type="project" value="TreeGrafter"/>
</dbReference>
<keyword evidence="2" id="KW-0413">Isomerase</keyword>
<proteinExistence type="inferred from homology"/>
<reference evidence="6" key="2">
    <citation type="submission" date="2025-09" db="UniProtKB">
        <authorList>
            <consortium name="Ensembl"/>
        </authorList>
    </citation>
    <scope>IDENTIFICATION</scope>
</reference>